<keyword evidence="4 6" id="KW-0964">Secreted</keyword>
<evidence type="ECO:0000256" key="5">
    <source>
        <dbReference type="ARBA" id="ARBA00022729"/>
    </source>
</evidence>
<dbReference type="Proteomes" id="UP001177140">
    <property type="component" value="Unassembled WGS sequence"/>
</dbReference>
<dbReference type="Pfam" id="PF05938">
    <property type="entry name" value="Self-incomp_S1"/>
    <property type="match status" value="1"/>
</dbReference>
<evidence type="ECO:0000256" key="4">
    <source>
        <dbReference type="ARBA" id="ARBA00022525"/>
    </source>
</evidence>
<dbReference type="InterPro" id="IPR010264">
    <property type="entry name" value="Self-incomp_S1"/>
</dbReference>
<evidence type="ECO:0000313" key="8">
    <source>
        <dbReference type="Proteomes" id="UP001177140"/>
    </source>
</evidence>
<sequence>MGTRRSHGNISFLLVLLLLFTVLVSKCSSFWFEPVTVHVKNDIGDGVWLDMHCMSDSDDLGQRSLRYGDEWHWKFLVNIIPPLTYFWCDFRWYDGNQDQRWYEGTFDVYHANGLINMYKKFCERDCQWSYRRDGAYLFRRDKGESGEWEKRDVWH</sequence>
<reference evidence="7" key="1">
    <citation type="submission" date="2022-03" db="EMBL/GenBank/DDBJ databases">
        <title>A functionally conserved STORR gene fusion in Papaver species that diverged 16.8 million years ago.</title>
        <authorList>
            <person name="Catania T."/>
        </authorList>
    </citation>
    <scope>NUCLEOTIDE SEQUENCE</scope>
    <source>
        <strain evidence="7">S-191538</strain>
    </source>
</reference>
<protein>
    <recommendedName>
        <fullName evidence="6">S-protein homolog</fullName>
    </recommendedName>
</protein>
<dbReference type="EMBL" id="JAJJMA010304899">
    <property type="protein sequence ID" value="MCL7048476.1"/>
    <property type="molecule type" value="Genomic_DNA"/>
</dbReference>
<evidence type="ECO:0000256" key="6">
    <source>
        <dbReference type="RuleBase" id="RU367044"/>
    </source>
</evidence>
<gene>
    <name evidence="7" type="ORF">MKW94_005104</name>
</gene>
<evidence type="ECO:0000256" key="2">
    <source>
        <dbReference type="ARBA" id="ARBA00005581"/>
    </source>
</evidence>
<feature type="chain" id="PRO_5041488186" description="S-protein homolog" evidence="6">
    <location>
        <begin position="30"/>
        <end position="155"/>
    </location>
</feature>
<dbReference type="GO" id="GO:0005576">
    <property type="term" value="C:extracellular region"/>
    <property type="evidence" value="ECO:0007669"/>
    <property type="project" value="UniProtKB-SubCell"/>
</dbReference>
<dbReference type="PANTHER" id="PTHR31232:SF18">
    <property type="entry name" value="S-PROTEIN HOMOLOG"/>
    <property type="match status" value="1"/>
</dbReference>
<comment type="similarity">
    <text evidence="2 6">Belongs to the plant self-incompatibility (S1) protein family.</text>
</comment>
<evidence type="ECO:0000313" key="7">
    <source>
        <dbReference type="EMBL" id="MCL7048476.1"/>
    </source>
</evidence>
<proteinExistence type="inferred from homology"/>
<keyword evidence="8" id="KW-1185">Reference proteome</keyword>
<dbReference type="PANTHER" id="PTHR31232">
    <property type="match status" value="1"/>
</dbReference>
<organism evidence="7 8">
    <name type="scientific">Papaver nudicaule</name>
    <name type="common">Iceland poppy</name>
    <dbReference type="NCBI Taxonomy" id="74823"/>
    <lineage>
        <taxon>Eukaryota</taxon>
        <taxon>Viridiplantae</taxon>
        <taxon>Streptophyta</taxon>
        <taxon>Embryophyta</taxon>
        <taxon>Tracheophyta</taxon>
        <taxon>Spermatophyta</taxon>
        <taxon>Magnoliopsida</taxon>
        <taxon>Ranunculales</taxon>
        <taxon>Papaveraceae</taxon>
        <taxon>Papaveroideae</taxon>
        <taxon>Papaver</taxon>
    </lineage>
</organism>
<evidence type="ECO:0000256" key="3">
    <source>
        <dbReference type="ARBA" id="ARBA00022471"/>
    </source>
</evidence>
<accession>A0AA41VVY1</accession>
<feature type="signal peptide" evidence="6">
    <location>
        <begin position="1"/>
        <end position="29"/>
    </location>
</feature>
<keyword evidence="3 6" id="KW-0713">Self-incompatibility</keyword>
<keyword evidence="5 6" id="KW-0732">Signal</keyword>
<name>A0AA41VVY1_PAPNU</name>
<evidence type="ECO:0000256" key="1">
    <source>
        <dbReference type="ARBA" id="ARBA00004613"/>
    </source>
</evidence>
<comment type="caution">
    <text evidence="7">The sequence shown here is derived from an EMBL/GenBank/DDBJ whole genome shotgun (WGS) entry which is preliminary data.</text>
</comment>
<dbReference type="GO" id="GO:0060320">
    <property type="term" value="P:rejection of self pollen"/>
    <property type="evidence" value="ECO:0007669"/>
    <property type="project" value="UniProtKB-KW"/>
</dbReference>
<comment type="subcellular location">
    <subcellularLocation>
        <location evidence="1 6">Secreted</location>
    </subcellularLocation>
</comment>
<dbReference type="AlphaFoldDB" id="A0AA41VVY1"/>